<feature type="domain" description="EGF-like" evidence="6">
    <location>
        <begin position="1301"/>
        <end position="1332"/>
    </location>
</feature>
<dbReference type="Pfam" id="PF23283">
    <property type="entry name" value="D8C_UMOD"/>
    <property type="match status" value="1"/>
</dbReference>
<feature type="disulfide bond" evidence="3">
    <location>
        <begin position="1448"/>
        <end position="1458"/>
    </location>
</feature>
<keyword evidence="1 5" id="KW-0732">Signal</keyword>
<dbReference type="InterPro" id="IPR050969">
    <property type="entry name" value="Dev_Signal_Modulators"/>
</dbReference>
<dbReference type="GO" id="GO:0005102">
    <property type="term" value="F:signaling receptor binding"/>
    <property type="evidence" value="ECO:0007669"/>
    <property type="project" value="TreeGrafter"/>
</dbReference>
<dbReference type="InterPro" id="IPR013111">
    <property type="entry name" value="EGF_extracell"/>
</dbReference>
<feature type="signal peptide" evidence="5">
    <location>
        <begin position="1"/>
        <end position="26"/>
    </location>
</feature>
<feature type="disulfide bond" evidence="3">
    <location>
        <begin position="1466"/>
        <end position="1475"/>
    </location>
</feature>
<evidence type="ECO:0000313" key="8">
    <source>
        <dbReference type="RefSeq" id="XP_022325492.1"/>
    </source>
</evidence>
<dbReference type="SMART" id="SM00181">
    <property type="entry name" value="EGF"/>
    <property type="match status" value="11"/>
</dbReference>
<feature type="compositionally biased region" description="Polar residues" evidence="4">
    <location>
        <begin position="789"/>
        <end position="801"/>
    </location>
</feature>
<evidence type="ECO:0000256" key="2">
    <source>
        <dbReference type="ARBA" id="ARBA00023157"/>
    </source>
</evidence>
<feature type="disulfide bond" evidence="3">
    <location>
        <begin position="1165"/>
        <end position="1174"/>
    </location>
</feature>
<dbReference type="Gene3D" id="2.10.25.10">
    <property type="entry name" value="Laminin"/>
    <property type="match status" value="8"/>
</dbReference>
<dbReference type="InterPro" id="IPR057774">
    <property type="entry name" value="D8C_UMOD/GP2/OIT3-like"/>
</dbReference>
<dbReference type="RefSeq" id="XP_022325492.1">
    <property type="nucleotide sequence ID" value="XM_022469784.1"/>
</dbReference>
<evidence type="ECO:0000313" key="7">
    <source>
        <dbReference type="Proteomes" id="UP000694844"/>
    </source>
</evidence>
<dbReference type="FunFam" id="2.10.25.10:FF:000020">
    <property type="entry name" value="Latent-transforming growth factor beta-binding protein 1"/>
    <property type="match status" value="1"/>
</dbReference>
<evidence type="ECO:0000256" key="3">
    <source>
        <dbReference type="PROSITE-ProRule" id="PRU00076"/>
    </source>
</evidence>
<dbReference type="PROSITE" id="PS00022">
    <property type="entry name" value="EGF_1"/>
    <property type="match status" value="4"/>
</dbReference>
<feature type="disulfide bond" evidence="3">
    <location>
        <begin position="1304"/>
        <end position="1314"/>
    </location>
</feature>
<evidence type="ECO:0000256" key="1">
    <source>
        <dbReference type="ARBA" id="ARBA00022729"/>
    </source>
</evidence>
<feature type="domain" description="EGF-like" evidence="6">
    <location>
        <begin position="1477"/>
        <end position="1508"/>
    </location>
</feature>
<dbReference type="InterPro" id="IPR000742">
    <property type="entry name" value="EGF"/>
</dbReference>
<dbReference type="OrthoDB" id="382013at2759"/>
<dbReference type="GeneID" id="111125720"/>
<keyword evidence="3" id="KW-0245">EGF-like domain</keyword>
<sequence length="1512" mass="169014">MSVSQLCRMTLIGICVASLIFTSVASIQSTTDIDPCLSEHHSIIDDYRRSTKYRPRVSERRLCDNNLTPGWYRLKINGTDADIPNKCVKVKRCGTAAPIWLSMPKKELPVPGATKSGSACVTWSPRGEAPECCSISFPVEVKNCINFFVYKLTSTGGCDLAYCAEVPKKTCSTGQVYIRHLKKCIVYNARTSKPALQVSVSRKNVMITCTFRVLNKLIAMTSPTFYIAWYRKERGNSLIKSTFTRKTKDSIVIGEHAFTGDTIICSVEEIYQLNNKKSKKSRPYFIGIKLLRKKVVLREDRPIANVTLVSTVPIVCDNNANTCDVTINLALQTPDIFPGITFEKCVVRFGMGWKCQRNICQEETILVAMSPNLKHLPKQKLVVRGNITTTNLLSWKQKQVNFKMKAVDFAPASCYILSGLHVISFAGSVERVREAGAFVLLSSEDSPLQIHAQVMKNPHHDMFSLCGLALRFEGVVLSINRCSESTWNKRYTLQYQGQQQNSRMQIFEARQGKLLTIYIHDLVQIRIDINSLDISATVHISGFYSNRVEGLCGTVVRKKNKNAVTAVTNGYGFRVWRVEFHQSLFQLSPASYEGIKTQFPRCQCALNSPSNSCTEDKNRSEFYSFIYQKDITSEFYVNKNKPLIIKSYNISSTSDISDNSVSLSRDARQQCKEVIRESDLFLKCIPLRGRILVDIVSVCEKMAAVQDRSTWIPIVLRLMESVCNFAFTSNTSLSDRNLPSGIDHVTRIKDLFRCPENCFEHGKCTRDGCACFKGYSGVECLDKAVVPTNDGSSQSTETRPVTPTPFDHHIPSRSLETSVISTKRTTAEPRTTSTVPTTTTTPQPTKTPKTTPSSTTTTTTTTSTTTATTTTTTSPTTTTPLPSSATSPRPRHPIFVSCDTRSSGCSFVYLRIQPTQVPVSCRVTNVKFRNKKWIPWQVPLFPTIRYVSPSLAECVLNSSIPIPNDGDPVYKVEVLGARNEVLSDKLFSRVNKRCRSCSYWRGCRVRRNVCVINEECYMNGDQNPTNNCQVCLASSSMNQWSLNEDNLPPVLQREPYQFNVVEGDIINSSVAAYDPEGSRLTFSVNSTDASVQVRDRAFLYRVAAVSLGREERFEYFNISVVDDCNLKSSLVVKVAVRMCNCQNNGTCVKRNITMPNQARAIECSCQHPFTGRLCEEFPDFCASQPCFAGVQCTNMNTSYRCGRCPLGYVGNGAICRPSCSSSPCFENVTCIEDFYGNKGFRCGPCPRFYRGDGIECSKTDSDICKYGVCSKDERCDNMVAYPGYRCSPCPPGYHGDGRNCKAVCKINCQNGGTCVDGSRCQCRPGFDGNMCEREVCSVRCLNGGRCHMGNQCLCPRDYTGYYCQTPVCSPPCQNRGVCVRPGTCYCPSGYYGSFCERAMCFRRCRFLCQLSYKRSTCWTYCQNGGRCEFNSCVCTNGWMGRHCHIPKCDMGCMNGGSCVKSNQCSCPPGYWGAYCQFALCWPRCRYGGQCIKPNQCRCRTGYSGQYCQIVTK</sequence>
<evidence type="ECO:0000256" key="5">
    <source>
        <dbReference type="SAM" id="SignalP"/>
    </source>
</evidence>
<evidence type="ECO:0000256" key="4">
    <source>
        <dbReference type="SAM" id="MobiDB-lite"/>
    </source>
</evidence>
<protein>
    <submittedName>
        <fullName evidence="8">von Willebrand factor D and EGF domain-containing protein-like isoform X1</fullName>
    </submittedName>
</protein>
<accession>A0A8B8DBM7</accession>
<keyword evidence="7" id="KW-1185">Reference proteome</keyword>
<feature type="disulfide bond" evidence="3">
    <location>
        <begin position="1322"/>
        <end position="1331"/>
    </location>
</feature>
<dbReference type="InterPro" id="IPR001881">
    <property type="entry name" value="EGF-like_Ca-bd_dom"/>
</dbReference>
<keyword evidence="2 3" id="KW-1015">Disulfide bond</keyword>
<dbReference type="KEGG" id="cvn:111125720"/>
<dbReference type="PROSITE" id="PS01186">
    <property type="entry name" value="EGF_2"/>
    <property type="match status" value="5"/>
</dbReference>
<organism evidence="7 8">
    <name type="scientific">Crassostrea virginica</name>
    <name type="common">Eastern oyster</name>
    <dbReference type="NCBI Taxonomy" id="6565"/>
    <lineage>
        <taxon>Eukaryota</taxon>
        <taxon>Metazoa</taxon>
        <taxon>Spiralia</taxon>
        <taxon>Lophotrochozoa</taxon>
        <taxon>Mollusca</taxon>
        <taxon>Bivalvia</taxon>
        <taxon>Autobranchia</taxon>
        <taxon>Pteriomorphia</taxon>
        <taxon>Ostreida</taxon>
        <taxon>Ostreoidea</taxon>
        <taxon>Ostreidae</taxon>
        <taxon>Crassostrea</taxon>
    </lineage>
</organism>
<feature type="disulfide bond" evidence="3">
    <location>
        <begin position="1386"/>
        <end position="1395"/>
    </location>
</feature>
<dbReference type="Proteomes" id="UP000694844">
    <property type="component" value="Chromosome 3"/>
</dbReference>
<feature type="domain" description="EGF-like" evidence="6">
    <location>
        <begin position="1364"/>
        <end position="1396"/>
    </location>
</feature>
<feature type="disulfide bond" evidence="3">
    <location>
        <begin position="1498"/>
        <end position="1507"/>
    </location>
</feature>
<dbReference type="Gene3D" id="2.60.120.260">
    <property type="entry name" value="Galactose-binding domain-like"/>
    <property type="match status" value="1"/>
</dbReference>
<name>A0A8B8DBM7_CRAVI</name>
<dbReference type="Pfam" id="PF07974">
    <property type="entry name" value="EGF_2"/>
    <property type="match status" value="1"/>
</dbReference>
<dbReference type="PROSITE" id="PS50026">
    <property type="entry name" value="EGF_3"/>
    <property type="match status" value="5"/>
</dbReference>
<gene>
    <name evidence="8" type="primary">LOC111125720</name>
</gene>
<feature type="chain" id="PRO_5034691147" evidence="5">
    <location>
        <begin position="27"/>
        <end position="1512"/>
    </location>
</feature>
<comment type="caution">
    <text evidence="3">Lacks conserved residue(s) required for the propagation of feature annotation.</text>
</comment>
<dbReference type="PANTHER" id="PTHR14949">
    <property type="entry name" value="EGF-LIKE-DOMAIN, MULTIPLE 7, 8"/>
    <property type="match status" value="1"/>
</dbReference>
<dbReference type="GO" id="GO:0005509">
    <property type="term" value="F:calcium ion binding"/>
    <property type="evidence" value="ECO:0007669"/>
    <property type="project" value="InterPro"/>
</dbReference>
<reference evidence="8" key="1">
    <citation type="submission" date="2025-08" db="UniProtKB">
        <authorList>
            <consortium name="RefSeq"/>
        </authorList>
    </citation>
    <scope>IDENTIFICATION</scope>
    <source>
        <tissue evidence="8">Whole sample</tissue>
    </source>
</reference>
<dbReference type="GO" id="GO:0009986">
    <property type="term" value="C:cell surface"/>
    <property type="evidence" value="ECO:0007669"/>
    <property type="project" value="TreeGrafter"/>
</dbReference>
<proteinExistence type="predicted"/>
<feature type="disulfide bond" evidence="3">
    <location>
        <begin position="1480"/>
        <end position="1490"/>
    </location>
</feature>
<dbReference type="SMART" id="SM00179">
    <property type="entry name" value="EGF_CA"/>
    <property type="match status" value="3"/>
</dbReference>
<feature type="domain" description="EGF-like" evidence="6">
    <location>
        <begin position="1444"/>
        <end position="1476"/>
    </location>
</feature>
<dbReference type="PANTHER" id="PTHR14949:SF51">
    <property type="entry name" value="VON WILLEBRAND FACTOR D AND EGF DOMAIN-CONTAINING PROTEIN"/>
    <property type="match status" value="1"/>
</dbReference>
<feature type="disulfide bond" evidence="3">
    <location>
        <begin position="1368"/>
        <end position="1378"/>
    </location>
</feature>
<feature type="region of interest" description="Disordered" evidence="4">
    <location>
        <begin position="786"/>
        <end position="891"/>
    </location>
</feature>
<dbReference type="GO" id="GO:0005576">
    <property type="term" value="C:extracellular region"/>
    <property type="evidence" value="ECO:0007669"/>
    <property type="project" value="TreeGrafter"/>
</dbReference>
<feature type="compositionally biased region" description="Low complexity" evidence="4">
    <location>
        <begin position="821"/>
        <end position="888"/>
    </location>
</feature>
<feature type="domain" description="EGF-like" evidence="6">
    <location>
        <begin position="1135"/>
        <end position="1175"/>
    </location>
</feature>
<evidence type="ECO:0000259" key="6">
    <source>
        <dbReference type="PROSITE" id="PS50026"/>
    </source>
</evidence>
<dbReference type="CDD" id="cd00054">
    <property type="entry name" value="EGF_CA"/>
    <property type="match status" value="1"/>
</dbReference>